<gene>
    <name evidence="1" type="ORF">NMYAN_190007</name>
</gene>
<reference evidence="1" key="1">
    <citation type="submission" date="2021-02" db="EMBL/GenBank/DDBJ databases">
        <authorList>
            <person name="Han P."/>
        </authorList>
    </citation>
    <scope>NUCLEOTIDE SEQUENCE</scope>
    <source>
        <strain evidence="1">Nitrosomonas nitrosa 18-3D</strain>
    </source>
</reference>
<dbReference type="Proteomes" id="UP000601736">
    <property type="component" value="Unassembled WGS sequence"/>
</dbReference>
<sequence>MRAKNVGAAYDLEVRKHFFVNNDVL</sequence>
<protein>
    <submittedName>
        <fullName evidence="1">Uncharacterized protein</fullName>
    </submittedName>
</protein>
<organism evidence="1 2">
    <name type="scientific">Nitrosomonas nitrosa</name>
    <dbReference type="NCBI Taxonomy" id="52442"/>
    <lineage>
        <taxon>Bacteria</taxon>
        <taxon>Pseudomonadati</taxon>
        <taxon>Pseudomonadota</taxon>
        <taxon>Betaproteobacteria</taxon>
        <taxon>Nitrosomonadales</taxon>
        <taxon>Nitrosomonadaceae</taxon>
        <taxon>Nitrosomonas</taxon>
    </lineage>
</organism>
<proteinExistence type="predicted"/>
<name>A0A8H8Z0N3_9PROT</name>
<dbReference type="EMBL" id="CAJNAP010000011">
    <property type="protein sequence ID" value="CAE6500278.1"/>
    <property type="molecule type" value="Genomic_DNA"/>
</dbReference>
<comment type="caution">
    <text evidence="1">The sequence shown here is derived from an EMBL/GenBank/DDBJ whole genome shotgun (WGS) entry which is preliminary data.</text>
</comment>
<evidence type="ECO:0000313" key="1">
    <source>
        <dbReference type="EMBL" id="CAE6500278.1"/>
    </source>
</evidence>
<evidence type="ECO:0000313" key="2">
    <source>
        <dbReference type="Proteomes" id="UP000601736"/>
    </source>
</evidence>
<accession>A0A8H8Z0N3</accession>
<dbReference type="AlphaFoldDB" id="A0A8H8Z0N3"/>